<accession>A0A895XHW4</accession>
<dbReference type="Proteomes" id="UP000662939">
    <property type="component" value="Chromosome"/>
</dbReference>
<proteinExistence type="predicted"/>
<dbReference type="KEGG" id="nav:JQS30_14330"/>
<name>A0A895XHW4_9ACTN</name>
<evidence type="ECO:0000313" key="1">
    <source>
        <dbReference type="EMBL" id="QSB04924.1"/>
    </source>
</evidence>
<protein>
    <recommendedName>
        <fullName evidence="3">Helix-hairpin-helix domain-containing protein</fullName>
    </recommendedName>
</protein>
<reference evidence="1" key="1">
    <citation type="submission" date="2021-02" db="EMBL/GenBank/DDBJ databases">
        <title>Natronoglycomyces albus gen. nov., sp. nov, a haloalkaliphilic actinobacterium from a soda solonchak soil.</title>
        <authorList>
            <person name="Sorokin D.Y."/>
            <person name="Khijniak T.V."/>
            <person name="Zakharycheva A.P."/>
            <person name="Boueva O.V."/>
            <person name="Ariskina E.V."/>
            <person name="Hahnke R.L."/>
            <person name="Bunk B."/>
            <person name="Sproer C."/>
            <person name="Schumann P."/>
            <person name="Evtushenko L.I."/>
            <person name="Kublanov I.V."/>
        </authorList>
    </citation>
    <scope>NUCLEOTIDE SEQUENCE</scope>
    <source>
        <strain evidence="1">DSM 106290</strain>
    </source>
</reference>
<gene>
    <name evidence="1" type="ORF">JQS30_14330</name>
</gene>
<dbReference type="AlphaFoldDB" id="A0A895XHW4"/>
<dbReference type="Gene3D" id="1.10.150.20">
    <property type="entry name" value="5' to 3' exonuclease, C-terminal subdomain"/>
    <property type="match status" value="1"/>
</dbReference>
<dbReference type="EMBL" id="CP070496">
    <property type="protein sequence ID" value="QSB04924.1"/>
    <property type="molecule type" value="Genomic_DNA"/>
</dbReference>
<sequence>MTTKAHLRKSALSNPEVVEGSHNGTPIFTIAGTEFVSLDSDSSVRLSLRRAEAEELIAQFPTAQWDGNVALLPIADIDGQALNYWIRRAWFTCAPDELAARASAADEATPGTVGDLPKAIGRPATQALANAGITTLEQVARLTDAQLKALHGVGPKAVRILRESIDGH</sequence>
<evidence type="ECO:0008006" key="3">
    <source>
        <dbReference type="Google" id="ProtNLM"/>
    </source>
</evidence>
<organism evidence="1 2">
    <name type="scientific">Natronoglycomyces albus</name>
    <dbReference type="NCBI Taxonomy" id="2811108"/>
    <lineage>
        <taxon>Bacteria</taxon>
        <taxon>Bacillati</taxon>
        <taxon>Actinomycetota</taxon>
        <taxon>Actinomycetes</taxon>
        <taxon>Glycomycetales</taxon>
        <taxon>Glycomycetaceae</taxon>
        <taxon>Natronoglycomyces</taxon>
    </lineage>
</organism>
<dbReference type="RefSeq" id="WP_213170925.1">
    <property type="nucleotide sequence ID" value="NZ_CP070496.1"/>
</dbReference>
<keyword evidence="2" id="KW-1185">Reference proteome</keyword>
<evidence type="ECO:0000313" key="2">
    <source>
        <dbReference type="Proteomes" id="UP000662939"/>
    </source>
</evidence>